<reference evidence="2" key="1">
    <citation type="submission" date="2022-03" db="EMBL/GenBank/DDBJ databases">
        <authorList>
            <person name="Martin H S."/>
        </authorList>
    </citation>
    <scope>NUCLEOTIDE SEQUENCE</scope>
</reference>
<protein>
    <submittedName>
        <fullName evidence="2">Uncharacterized protein</fullName>
    </submittedName>
</protein>
<proteinExistence type="predicted"/>
<gene>
    <name evidence="2" type="ORF">IPOD504_LOCUS2528</name>
</gene>
<keyword evidence="1" id="KW-0732">Signal</keyword>
<dbReference type="EMBL" id="OW152824">
    <property type="protein sequence ID" value="CAH2040380.1"/>
    <property type="molecule type" value="Genomic_DNA"/>
</dbReference>
<sequence>MGQFYLSFLAFLVFVLPLAKCTDLGKDGFNFYKDYLRARSEDNLDDAPLPERMLYFYRTPVQLSSGVIPFTDQEYRKRTGNVFKNHMLNKELWIGEMPKKRTSKTALSLMLHTKHPYHMSNNISEEEIYVSAPQY</sequence>
<feature type="chain" id="PRO_5047400997" evidence="1">
    <location>
        <begin position="22"/>
        <end position="135"/>
    </location>
</feature>
<evidence type="ECO:0000256" key="1">
    <source>
        <dbReference type="SAM" id="SignalP"/>
    </source>
</evidence>
<feature type="signal peptide" evidence="1">
    <location>
        <begin position="1"/>
        <end position="21"/>
    </location>
</feature>
<accession>A0ABN8HW23</accession>
<name>A0ABN8HW23_9NEOP</name>
<evidence type="ECO:0000313" key="2">
    <source>
        <dbReference type="EMBL" id="CAH2040380.1"/>
    </source>
</evidence>
<keyword evidence="3" id="KW-1185">Reference proteome</keyword>
<organism evidence="2 3">
    <name type="scientific">Iphiclides podalirius</name>
    <name type="common">scarce swallowtail</name>
    <dbReference type="NCBI Taxonomy" id="110791"/>
    <lineage>
        <taxon>Eukaryota</taxon>
        <taxon>Metazoa</taxon>
        <taxon>Ecdysozoa</taxon>
        <taxon>Arthropoda</taxon>
        <taxon>Hexapoda</taxon>
        <taxon>Insecta</taxon>
        <taxon>Pterygota</taxon>
        <taxon>Neoptera</taxon>
        <taxon>Endopterygota</taxon>
        <taxon>Lepidoptera</taxon>
        <taxon>Glossata</taxon>
        <taxon>Ditrysia</taxon>
        <taxon>Papilionoidea</taxon>
        <taxon>Papilionidae</taxon>
        <taxon>Papilioninae</taxon>
        <taxon>Iphiclides</taxon>
    </lineage>
</organism>
<dbReference type="Proteomes" id="UP000837857">
    <property type="component" value="Chromosome 12"/>
</dbReference>
<evidence type="ECO:0000313" key="3">
    <source>
        <dbReference type="Proteomes" id="UP000837857"/>
    </source>
</evidence>
<feature type="non-terminal residue" evidence="2">
    <location>
        <position position="1"/>
    </location>
</feature>